<dbReference type="RefSeq" id="WP_110887638.1">
    <property type="nucleotide sequence ID" value="NZ_QJSX01000012.1"/>
</dbReference>
<dbReference type="Gene3D" id="3.20.20.30">
    <property type="entry name" value="Luciferase-like domain"/>
    <property type="match status" value="1"/>
</dbReference>
<dbReference type="PANTHER" id="PTHR43244">
    <property type="match status" value="1"/>
</dbReference>
<evidence type="ECO:0000313" key="3">
    <source>
        <dbReference type="EMBL" id="PYE52750.1"/>
    </source>
</evidence>
<reference evidence="3 4" key="1">
    <citation type="submission" date="2018-06" db="EMBL/GenBank/DDBJ databases">
        <title>Genomic Encyclopedia of Type Strains, Phase IV (KMG-IV): sequencing the most valuable type-strain genomes for metagenomic binning, comparative biology and taxonomic classification.</title>
        <authorList>
            <person name="Goeker M."/>
        </authorList>
    </citation>
    <scope>NUCLEOTIDE SEQUENCE [LARGE SCALE GENOMIC DNA]</scope>
    <source>
        <strain evidence="3 4">DSM 18048</strain>
    </source>
</reference>
<dbReference type="OrthoDB" id="9814695at2"/>
<protein>
    <submittedName>
        <fullName evidence="3">Putative non-F420 flavinoid oxidoreductase</fullName>
    </submittedName>
</protein>
<dbReference type="AlphaFoldDB" id="A0A318S3W3"/>
<evidence type="ECO:0000256" key="1">
    <source>
        <dbReference type="ARBA" id="ARBA00023002"/>
    </source>
</evidence>
<dbReference type="CDD" id="cd01097">
    <property type="entry name" value="Tetrahydromethanopterin_reductase"/>
    <property type="match status" value="1"/>
</dbReference>
<dbReference type="InterPro" id="IPR036661">
    <property type="entry name" value="Luciferase-like_sf"/>
</dbReference>
<organism evidence="3 4">
    <name type="scientific">Deinococcus yavapaiensis KR-236</name>
    <dbReference type="NCBI Taxonomy" id="694435"/>
    <lineage>
        <taxon>Bacteria</taxon>
        <taxon>Thermotogati</taxon>
        <taxon>Deinococcota</taxon>
        <taxon>Deinococci</taxon>
        <taxon>Deinococcales</taxon>
        <taxon>Deinococcaceae</taxon>
        <taxon>Deinococcus</taxon>
    </lineage>
</organism>
<dbReference type="NCBIfam" id="TIGR03557">
    <property type="entry name" value="F420_G6P_family"/>
    <property type="match status" value="1"/>
</dbReference>
<dbReference type="GO" id="GO:0016705">
    <property type="term" value="F:oxidoreductase activity, acting on paired donors, with incorporation or reduction of molecular oxygen"/>
    <property type="evidence" value="ECO:0007669"/>
    <property type="project" value="InterPro"/>
</dbReference>
<dbReference type="EMBL" id="QJSX01000012">
    <property type="protein sequence ID" value="PYE52750.1"/>
    <property type="molecule type" value="Genomic_DNA"/>
</dbReference>
<proteinExistence type="predicted"/>
<comment type="caution">
    <text evidence="3">The sequence shown here is derived from an EMBL/GenBank/DDBJ whole genome shotgun (WGS) entry which is preliminary data.</text>
</comment>
<dbReference type="InterPro" id="IPR011251">
    <property type="entry name" value="Luciferase-like_dom"/>
</dbReference>
<evidence type="ECO:0000259" key="2">
    <source>
        <dbReference type="Pfam" id="PF00296"/>
    </source>
</evidence>
<dbReference type="PANTHER" id="PTHR43244:SF1">
    <property type="entry name" value="5,10-METHYLENETETRAHYDROMETHANOPTERIN REDUCTASE"/>
    <property type="match status" value="1"/>
</dbReference>
<accession>A0A318S3W3</accession>
<gene>
    <name evidence="3" type="ORF">DES52_11271</name>
</gene>
<evidence type="ECO:0000313" key="4">
    <source>
        <dbReference type="Proteomes" id="UP000248326"/>
    </source>
</evidence>
<dbReference type="SUPFAM" id="SSF51679">
    <property type="entry name" value="Bacterial luciferase-like"/>
    <property type="match status" value="1"/>
</dbReference>
<dbReference type="InterPro" id="IPR050564">
    <property type="entry name" value="F420-G6PD/mer"/>
</dbReference>
<dbReference type="NCBIfam" id="TIGR03885">
    <property type="entry name" value="flavin_revert"/>
    <property type="match status" value="1"/>
</dbReference>
<keyword evidence="1" id="KW-0560">Oxidoreductase</keyword>
<feature type="domain" description="Luciferase-like" evidence="2">
    <location>
        <begin position="11"/>
        <end position="289"/>
    </location>
</feature>
<keyword evidence="4" id="KW-1185">Reference proteome</keyword>
<dbReference type="InterPro" id="IPR019945">
    <property type="entry name" value="F420_G6P_DH-rel"/>
</dbReference>
<dbReference type="Proteomes" id="UP000248326">
    <property type="component" value="Unassembled WGS sequence"/>
</dbReference>
<sequence>MKNVLIGYHASHEQFSPRELLRLVGLAEQAGFGAAMCSDHFNPWSERQGESGFAWSWLGAALASTNLSFGMVNAPGQRYHPALVAQAAATLAQMFPSRLWCAFGSGQFLNEHVTGARWPTKSERNRRLREAVEVMRALWRGETVTHRGEFFTVEEAYLYTRPEEPPRVYGAALSEETARFVGGWADGLITVNTSAEKLRGIVDAFRAGGGEGKPMSVQVHVASNLEEALDQWSANVFESRVLSDLKRPDQFDALARFVRPDDLSQAVRISADAEQHAAWLQEDLELGFDRIYLHGVGRDQERFIETFAAHVLPQVTANAP</sequence>
<dbReference type="Pfam" id="PF00296">
    <property type="entry name" value="Bac_luciferase"/>
    <property type="match status" value="1"/>
</dbReference>
<name>A0A318S3W3_9DEIO</name>
<dbReference type="InterPro" id="IPR023907">
    <property type="entry name" value="Non-F420_Flavin_OxRdtase"/>
</dbReference>